<comment type="function">
    <text evidence="9">Fibrinolytic activity; shows preferential cleavage of Arg-Gly bonds in all three fibrinogen chains. Contact with the caterpillars causes severe bleeding, due the anticoagulant effect of the protein.</text>
</comment>
<evidence type="ECO:0000256" key="8">
    <source>
        <dbReference type="ARBA" id="ARBA00023240"/>
    </source>
</evidence>
<feature type="chain" id="PRO_5002680171" evidence="12">
    <location>
        <begin position="19"/>
        <end position="282"/>
    </location>
</feature>
<dbReference type="InterPro" id="IPR009003">
    <property type="entry name" value="Peptidase_S1_PA"/>
</dbReference>
<dbReference type="GO" id="GO:0090729">
    <property type="term" value="F:toxin activity"/>
    <property type="evidence" value="ECO:0007669"/>
    <property type="project" value="UniProtKB-KW"/>
</dbReference>
<dbReference type="PANTHER" id="PTHR24276">
    <property type="entry name" value="POLYSERASE-RELATED"/>
    <property type="match status" value="1"/>
</dbReference>
<proteinExistence type="evidence at transcript level"/>
<dbReference type="PROSITE" id="PS00134">
    <property type="entry name" value="TRYPSIN_HIS"/>
    <property type="match status" value="1"/>
</dbReference>
<feature type="signal peptide" evidence="12">
    <location>
        <begin position="1"/>
        <end position="18"/>
    </location>
</feature>
<dbReference type="InterPro" id="IPR018114">
    <property type="entry name" value="TRYPSIN_HIS"/>
</dbReference>
<evidence type="ECO:0000256" key="5">
    <source>
        <dbReference type="ARBA" id="ARBA00022801"/>
    </source>
</evidence>
<dbReference type="CDD" id="cd00190">
    <property type="entry name" value="Tryp_SPc"/>
    <property type="match status" value="1"/>
</dbReference>
<dbReference type="EMBL" id="AM690448">
    <property type="protein sequence ID" value="CAM84318.1"/>
    <property type="molecule type" value="mRNA"/>
</dbReference>
<feature type="domain" description="Peptidase S1" evidence="13">
    <location>
        <begin position="41"/>
        <end position="281"/>
    </location>
</feature>
<dbReference type="SMART" id="SM00020">
    <property type="entry name" value="Tryp_SPc"/>
    <property type="match status" value="1"/>
</dbReference>
<dbReference type="PANTHER" id="PTHR24276:SF91">
    <property type="entry name" value="AT26814P-RELATED"/>
    <property type="match status" value="1"/>
</dbReference>
<comment type="similarity">
    <text evidence="2">Belongs to the peptidase S1 family.</text>
</comment>
<keyword evidence="10" id="KW-1205">Fibrinolytic toxin</keyword>
<evidence type="ECO:0000256" key="6">
    <source>
        <dbReference type="ARBA" id="ARBA00022825"/>
    </source>
</evidence>
<dbReference type="Pfam" id="PF00089">
    <property type="entry name" value="Trypsin"/>
    <property type="match status" value="1"/>
</dbReference>
<dbReference type="FunFam" id="2.40.10.10:FF:000068">
    <property type="entry name" value="transmembrane protease serine 2"/>
    <property type="match status" value="1"/>
</dbReference>
<dbReference type="GO" id="GO:0006508">
    <property type="term" value="P:proteolysis"/>
    <property type="evidence" value="ECO:0007669"/>
    <property type="project" value="UniProtKB-KW"/>
</dbReference>
<keyword evidence="12" id="KW-0732">Signal</keyword>
<dbReference type="PRINTS" id="PR00722">
    <property type="entry name" value="CHYMOTRYPSIN"/>
</dbReference>
<name>A5CG73_MANSE</name>
<dbReference type="InterPro" id="IPR001314">
    <property type="entry name" value="Peptidase_S1A"/>
</dbReference>
<keyword evidence="8" id="KW-1199">Hemostasis impairing toxin</keyword>
<dbReference type="GO" id="GO:0004252">
    <property type="term" value="F:serine-type endopeptidase activity"/>
    <property type="evidence" value="ECO:0007669"/>
    <property type="project" value="UniProtKB-EC"/>
</dbReference>
<evidence type="ECO:0000256" key="7">
    <source>
        <dbReference type="ARBA" id="ARBA00023157"/>
    </source>
</evidence>
<dbReference type="InterPro" id="IPR033116">
    <property type="entry name" value="TRYPSIN_SER"/>
</dbReference>
<organism evidence="14">
    <name type="scientific">Manduca sexta</name>
    <name type="common">Tobacco hawkmoth</name>
    <name type="synonym">Tobacco hornworm</name>
    <dbReference type="NCBI Taxonomy" id="7130"/>
    <lineage>
        <taxon>Eukaryota</taxon>
        <taxon>Metazoa</taxon>
        <taxon>Ecdysozoa</taxon>
        <taxon>Arthropoda</taxon>
        <taxon>Hexapoda</taxon>
        <taxon>Insecta</taxon>
        <taxon>Pterygota</taxon>
        <taxon>Neoptera</taxon>
        <taxon>Endopterygota</taxon>
        <taxon>Lepidoptera</taxon>
        <taxon>Glossata</taxon>
        <taxon>Ditrysia</taxon>
        <taxon>Bombycoidea</taxon>
        <taxon>Sphingidae</taxon>
        <taxon>Sphinginae</taxon>
        <taxon>Sphingini</taxon>
        <taxon>Manduca</taxon>
    </lineage>
</organism>
<keyword evidence="7" id="KW-1015">Disulfide bond</keyword>
<dbReference type="PROSITE" id="PS00135">
    <property type="entry name" value="TRYPSIN_SER"/>
    <property type="match status" value="1"/>
</dbReference>
<dbReference type="PROSITE" id="PS50240">
    <property type="entry name" value="TRYPSIN_DOM"/>
    <property type="match status" value="1"/>
</dbReference>
<evidence type="ECO:0000256" key="9">
    <source>
        <dbReference type="ARBA" id="ARBA00055534"/>
    </source>
</evidence>
<keyword evidence="6 11" id="KW-0720">Serine protease</keyword>
<dbReference type="InterPro" id="IPR050430">
    <property type="entry name" value="Peptidase_S1"/>
</dbReference>
<evidence type="ECO:0000256" key="3">
    <source>
        <dbReference type="ARBA" id="ARBA00022656"/>
    </source>
</evidence>
<reference evidence="14" key="1">
    <citation type="journal article" date="2008" name="J. Insect Physiol.">
        <title>Cloning and expression analysis of midgut chymotrypsin-like proteinases in the tobacco hornworm.</title>
        <authorList>
            <person name="Broehan G."/>
            <person name="Kemper M."/>
            <person name="Driemeier D."/>
            <person name="Vogelpohl I."/>
            <person name="Merzendorfer H."/>
        </authorList>
    </citation>
    <scope>NUCLEOTIDE SEQUENCE</scope>
</reference>
<evidence type="ECO:0000256" key="2">
    <source>
        <dbReference type="ARBA" id="ARBA00007664"/>
    </source>
</evidence>
<keyword evidence="5 11" id="KW-0378">Hydrolase</keyword>
<sequence>MAIKFLVLLVAILAGCNAFPAPEAEQDMSIFFEHVDRNARIVGGTQAANGAHPHMVALTNGAVVRSFICGGSIITRRTVLTAAHCIAAVVSGNTLSRNLRGTVGTNRWNSGGVMHAFQRHVIHSSYNANTIKNDIGILHTSANIAMTNAVRAIVVNYDFIGNGINSRVAGWGRIRAGGAISANLLQLNTQTIDGNHCVREVARVAASLNRRVPPVDPNVELCTFHSQNHGTCNGDSGSALVRVDRNQQIGVVSWGIPCALGAPDMFVRLSAYRNWVQSNTIN</sequence>
<dbReference type="PROSITE" id="PS51257">
    <property type="entry name" value="PROKAR_LIPOPROTEIN"/>
    <property type="match status" value="1"/>
</dbReference>
<evidence type="ECO:0000256" key="10">
    <source>
        <dbReference type="ARBA" id="ARBA00084094"/>
    </source>
</evidence>
<accession>A5CG73</accession>
<evidence type="ECO:0000256" key="11">
    <source>
        <dbReference type="RuleBase" id="RU363034"/>
    </source>
</evidence>
<protein>
    <submittedName>
        <fullName evidence="14">Chymotrypsinogen-like protein 3</fullName>
        <ecNumber evidence="14">3.4.21.1</ecNumber>
    </submittedName>
</protein>
<evidence type="ECO:0000259" key="13">
    <source>
        <dbReference type="PROSITE" id="PS50240"/>
    </source>
</evidence>
<dbReference type="InterPro" id="IPR043504">
    <property type="entry name" value="Peptidase_S1_PA_chymotrypsin"/>
</dbReference>
<dbReference type="EC" id="3.4.21.1" evidence="14"/>
<keyword evidence="4 11" id="KW-0645">Protease</keyword>
<keyword evidence="3" id="KW-0800">Toxin</keyword>
<dbReference type="AlphaFoldDB" id="A5CG73"/>
<dbReference type="InterPro" id="IPR001254">
    <property type="entry name" value="Trypsin_dom"/>
</dbReference>
<evidence type="ECO:0000313" key="14">
    <source>
        <dbReference type="EMBL" id="CAM84318.1"/>
    </source>
</evidence>
<evidence type="ECO:0000256" key="1">
    <source>
        <dbReference type="ARBA" id="ARBA00004239"/>
    </source>
</evidence>
<dbReference type="GO" id="GO:0005576">
    <property type="term" value="C:extracellular region"/>
    <property type="evidence" value="ECO:0007669"/>
    <property type="project" value="UniProtKB-SubCell"/>
</dbReference>
<gene>
    <name evidence="14" type="primary">ctlp3</name>
</gene>
<evidence type="ECO:0000256" key="4">
    <source>
        <dbReference type="ARBA" id="ARBA00022670"/>
    </source>
</evidence>
<dbReference type="OrthoDB" id="5565075at2759"/>
<evidence type="ECO:0000256" key="12">
    <source>
        <dbReference type="SAM" id="SignalP"/>
    </source>
</evidence>
<dbReference type="SUPFAM" id="SSF50494">
    <property type="entry name" value="Trypsin-like serine proteases"/>
    <property type="match status" value="1"/>
</dbReference>
<comment type="subcellular location">
    <subcellularLocation>
        <location evidence="1">Secreted</location>
        <location evidence="1">Extracellular space</location>
    </subcellularLocation>
</comment>
<dbReference type="Gene3D" id="2.40.10.10">
    <property type="entry name" value="Trypsin-like serine proteases"/>
    <property type="match status" value="1"/>
</dbReference>